<dbReference type="InterPro" id="IPR032819">
    <property type="entry name" value="TruB_C"/>
</dbReference>
<evidence type="ECO:0000259" key="6">
    <source>
        <dbReference type="Pfam" id="PF01509"/>
    </source>
</evidence>
<comment type="function">
    <text evidence="5">Responsible for synthesis of pseudouridine from uracil-55 in the psi GC loop of transfer RNAs.</text>
</comment>
<evidence type="ECO:0000259" key="7">
    <source>
        <dbReference type="Pfam" id="PF09142"/>
    </source>
</evidence>
<gene>
    <name evidence="5" type="primary">truB</name>
    <name evidence="9" type="ORF">DI579_01300</name>
</gene>
<dbReference type="InterPro" id="IPR036974">
    <property type="entry name" value="PUA_sf"/>
</dbReference>
<reference evidence="9 10" key="1">
    <citation type="submission" date="2017-08" db="EMBL/GenBank/DDBJ databases">
        <title>Infants hospitalized years apart are colonized by the same room-sourced microbial strains.</title>
        <authorList>
            <person name="Brooks B."/>
            <person name="Olm M.R."/>
            <person name="Firek B.A."/>
            <person name="Baker R."/>
            <person name="Thomas B.C."/>
            <person name="Morowitz M.J."/>
            <person name="Banfield J.F."/>
        </authorList>
    </citation>
    <scope>NUCLEOTIDE SEQUENCE [LARGE SCALE GENOMIC DNA]</scope>
    <source>
        <strain evidence="9">S2_006_000_R1_57</strain>
    </source>
</reference>
<dbReference type="PANTHER" id="PTHR13767:SF2">
    <property type="entry name" value="PSEUDOURIDYLATE SYNTHASE TRUB1"/>
    <property type="match status" value="1"/>
</dbReference>
<evidence type="ECO:0000256" key="2">
    <source>
        <dbReference type="ARBA" id="ARBA00005642"/>
    </source>
</evidence>
<dbReference type="HAMAP" id="MF_01080">
    <property type="entry name" value="TruB_bact"/>
    <property type="match status" value="1"/>
</dbReference>
<dbReference type="PANTHER" id="PTHR13767">
    <property type="entry name" value="TRNA-PSEUDOURIDINE SYNTHASE"/>
    <property type="match status" value="1"/>
</dbReference>
<dbReference type="Pfam" id="PF16198">
    <property type="entry name" value="TruB_C_2"/>
    <property type="match status" value="1"/>
</dbReference>
<organism evidence="9 10">
    <name type="scientific">Lawsonella clevelandensis</name>
    <dbReference type="NCBI Taxonomy" id="1528099"/>
    <lineage>
        <taxon>Bacteria</taxon>
        <taxon>Bacillati</taxon>
        <taxon>Actinomycetota</taxon>
        <taxon>Actinomycetes</taxon>
        <taxon>Mycobacteriales</taxon>
        <taxon>Lawsonellaceae</taxon>
        <taxon>Lawsonella</taxon>
    </lineage>
</organism>
<evidence type="ECO:0000256" key="5">
    <source>
        <dbReference type="HAMAP-Rule" id="MF_01080"/>
    </source>
</evidence>
<keyword evidence="4 5" id="KW-0413">Isomerase</keyword>
<evidence type="ECO:0000256" key="4">
    <source>
        <dbReference type="ARBA" id="ARBA00023235"/>
    </source>
</evidence>
<dbReference type="GO" id="GO:0160148">
    <property type="term" value="F:tRNA pseudouridine(55) synthase activity"/>
    <property type="evidence" value="ECO:0007669"/>
    <property type="project" value="UniProtKB-EC"/>
</dbReference>
<dbReference type="InterPro" id="IPR014780">
    <property type="entry name" value="tRNA_psdUridine_synth_TruB"/>
</dbReference>
<dbReference type="EC" id="5.4.99.25" evidence="5"/>
<evidence type="ECO:0000313" key="9">
    <source>
        <dbReference type="EMBL" id="PZP89828.1"/>
    </source>
</evidence>
<dbReference type="RefSeq" id="WP_290595387.1">
    <property type="nucleotide sequence ID" value="NZ_CAKZIO010000003.1"/>
</dbReference>
<dbReference type="GO" id="GO:1990481">
    <property type="term" value="P:mRNA pseudouridine synthesis"/>
    <property type="evidence" value="ECO:0007669"/>
    <property type="project" value="TreeGrafter"/>
</dbReference>
<accession>A0A2W5IER8</accession>
<dbReference type="SUPFAM" id="SSF55120">
    <property type="entry name" value="Pseudouridine synthase"/>
    <property type="match status" value="1"/>
</dbReference>
<dbReference type="AlphaFoldDB" id="A0A2W5IER8"/>
<feature type="domain" description="tRNA pseudouridylate synthase B C-terminal" evidence="8">
    <location>
        <begin position="189"/>
        <end position="221"/>
    </location>
</feature>
<dbReference type="InterPro" id="IPR015947">
    <property type="entry name" value="PUA-like_sf"/>
</dbReference>
<dbReference type="GO" id="GO:0031119">
    <property type="term" value="P:tRNA pseudouridine synthesis"/>
    <property type="evidence" value="ECO:0007669"/>
    <property type="project" value="UniProtKB-UniRule"/>
</dbReference>
<proteinExistence type="inferred from homology"/>
<feature type="active site" description="Nucleophile" evidence="5">
    <location>
        <position position="47"/>
    </location>
</feature>
<dbReference type="Gene3D" id="2.30.130.10">
    <property type="entry name" value="PUA domain"/>
    <property type="match status" value="1"/>
</dbReference>
<evidence type="ECO:0000313" key="10">
    <source>
        <dbReference type="Proteomes" id="UP000248606"/>
    </source>
</evidence>
<evidence type="ECO:0000256" key="1">
    <source>
        <dbReference type="ARBA" id="ARBA00000385"/>
    </source>
</evidence>
<dbReference type="InterPro" id="IPR002501">
    <property type="entry name" value="PsdUridine_synth_N"/>
</dbReference>
<feature type="domain" description="Pseudouridine synthase II N-terminal" evidence="6">
    <location>
        <begin position="32"/>
        <end position="188"/>
    </location>
</feature>
<dbReference type="Gene3D" id="3.30.2350.10">
    <property type="entry name" value="Pseudouridine synthase"/>
    <property type="match status" value="1"/>
</dbReference>
<comment type="similarity">
    <text evidence="2 5">Belongs to the pseudouridine synthase TruB family. Type 1 subfamily.</text>
</comment>
<evidence type="ECO:0000256" key="3">
    <source>
        <dbReference type="ARBA" id="ARBA00022694"/>
    </source>
</evidence>
<name>A0A2W5IER8_9ACTN</name>
<comment type="catalytic activity">
    <reaction evidence="1 5">
        <text>uridine(55) in tRNA = pseudouridine(55) in tRNA</text>
        <dbReference type="Rhea" id="RHEA:42532"/>
        <dbReference type="Rhea" id="RHEA-COMP:10101"/>
        <dbReference type="Rhea" id="RHEA-COMP:10102"/>
        <dbReference type="ChEBI" id="CHEBI:65314"/>
        <dbReference type="ChEBI" id="CHEBI:65315"/>
        <dbReference type="EC" id="5.4.99.25"/>
    </reaction>
</comment>
<keyword evidence="3 5" id="KW-0819">tRNA processing</keyword>
<dbReference type="Pfam" id="PF09142">
    <property type="entry name" value="TruB_C"/>
    <property type="match status" value="1"/>
</dbReference>
<evidence type="ECO:0000259" key="8">
    <source>
        <dbReference type="Pfam" id="PF16198"/>
    </source>
</evidence>
<dbReference type="InterPro" id="IPR020103">
    <property type="entry name" value="PsdUridine_synth_cat_dom_sf"/>
</dbReference>
<dbReference type="GO" id="GO:0003723">
    <property type="term" value="F:RNA binding"/>
    <property type="evidence" value="ECO:0007669"/>
    <property type="project" value="InterPro"/>
</dbReference>
<feature type="domain" description="tRNA pseudouridine synthase II TruB subfamily 2 C-terminal" evidence="7">
    <location>
        <begin position="253"/>
        <end position="310"/>
    </location>
</feature>
<dbReference type="NCBIfam" id="TIGR00431">
    <property type="entry name" value="TruB"/>
    <property type="match status" value="1"/>
</dbReference>
<protein>
    <recommendedName>
        <fullName evidence="5">tRNA pseudouridine synthase B</fullName>
        <ecNumber evidence="5">5.4.99.25</ecNumber>
    </recommendedName>
    <alternativeName>
        <fullName evidence="5">tRNA pseudouridine(55) synthase</fullName>
        <shortName evidence="5">Psi55 synthase</shortName>
    </alternativeName>
    <alternativeName>
        <fullName evidence="5">tRNA pseudouridylate synthase</fullName>
    </alternativeName>
    <alternativeName>
        <fullName evidence="5">tRNA-uridine isomerase</fullName>
    </alternativeName>
</protein>
<dbReference type="SUPFAM" id="SSF88697">
    <property type="entry name" value="PUA domain-like"/>
    <property type="match status" value="1"/>
</dbReference>
<dbReference type="Pfam" id="PF01509">
    <property type="entry name" value="TruB_N"/>
    <property type="match status" value="1"/>
</dbReference>
<dbReference type="InterPro" id="IPR015225">
    <property type="entry name" value="tRNA_psdUridine_synth_fam2_C"/>
</dbReference>
<dbReference type="EMBL" id="QFOZ01000001">
    <property type="protein sequence ID" value="PZP89828.1"/>
    <property type="molecule type" value="Genomic_DNA"/>
</dbReference>
<dbReference type="Proteomes" id="UP000248606">
    <property type="component" value="Unassembled WGS sequence"/>
</dbReference>
<dbReference type="CDD" id="cd02573">
    <property type="entry name" value="PseudoU_synth_EcTruB"/>
    <property type="match status" value="1"/>
</dbReference>
<sequence>MSRRPVSLAHSGLVIVDKPAGMTSHDVVSVLRRAFQTRRVGHAGTLDPAATGVLVVGIERGTKLLPFLVKDSKSYQATILIGQATSTEDADGDVTVTDSREHLDRLTETDLHTAAAQLTGDIEQVPSAVSAIKVNGVRAYQRVRQGETVDLPPRPVHIDEFTLSHIRRTPEGWWLLDAVVSCSSGTYVRALARDLAAAVGAHAHLTELRRTRVGAFDLSCAQPLDVYRDAIESGTYPSLTLDLDAATQMGRETRHLSTEEATKVALGQRIAPNGMSGIYAGVDPDNHTIALLEEEKDAKGIRIVRSVFVARPATLQ</sequence>
<comment type="caution">
    <text evidence="9">The sequence shown here is derived from an EMBL/GenBank/DDBJ whole genome shotgun (WGS) entry which is preliminary data.</text>
</comment>